<proteinExistence type="predicted"/>
<sequence>MEARHEMCVPFRNSSCLAMLEGKSGSN</sequence>
<reference evidence="1" key="1">
    <citation type="submission" date="2018-02" db="EMBL/GenBank/DDBJ databases">
        <title>Rhizophora mucronata_Transcriptome.</title>
        <authorList>
            <person name="Meera S.P."/>
            <person name="Sreeshan A."/>
            <person name="Augustine A."/>
        </authorList>
    </citation>
    <scope>NUCLEOTIDE SEQUENCE</scope>
    <source>
        <tissue evidence="1">Leaf</tissue>
    </source>
</reference>
<accession>A0A2P2PE53</accession>
<name>A0A2P2PE53_RHIMU</name>
<dbReference type="AlphaFoldDB" id="A0A2P2PE53"/>
<dbReference type="EMBL" id="GGEC01072533">
    <property type="protein sequence ID" value="MBX53017.1"/>
    <property type="molecule type" value="Transcribed_RNA"/>
</dbReference>
<protein>
    <submittedName>
        <fullName evidence="1">Uncharacterized protein</fullName>
    </submittedName>
</protein>
<evidence type="ECO:0000313" key="1">
    <source>
        <dbReference type="EMBL" id="MBX53017.1"/>
    </source>
</evidence>
<organism evidence="1">
    <name type="scientific">Rhizophora mucronata</name>
    <name type="common">Asiatic mangrove</name>
    <dbReference type="NCBI Taxonomy" id="61149"/>
    <lineage>
        <taxon>Eukaryota</taxon>
        <taxon>Viridiplantae</taxon>
        <taxon>Streptophyta</taxon>
        <taxon>Embryophyta</taxon>
        <taxon>Tracheophyta</taxon>
        <taxon>Spermatophyta</taxon>
        <taxon>Magnoliopsida</taxon>
        <taxon>eudicotyledons</taxon>
        <taxon>Gunneridae</taxon>
        <taxon>Pentapetalae</taxon>
        <taxon>rosids</taxon>
        <taxon>fabids</taxon>
        <taxon>Malpighiales</taxon>
        <taxon>Rhizophoraceae</taxon>
        <taxon>Rhizophora</taxon>
    </lineage>
</organism>